<dbReference type="CDD" id="cd12148">
    <property type="entry name" value="fungal_TF_MHR"/>
    <property type="match status" value="1"/>
</dbReference>
<dbReference type="GO" id="GO:0006351">
    <property type="term" value="P:DNA-templated transcription"/>
    <property type="evidence" value="ECO:0007669"/>
    <property type="project" value="InterPro"/>
</dbReference>
<dbReference type="Pfam" id="PF04082">
    <property type="entry name" value="Fungal_trans"/>
    <property type="match status" value="1"/>
</dbReference>
<name>A0AAJ5YN04_9BASI</name>
<proteinExistence type="predicted"/>
<keyword evidence="5" id="KW-1185">Reference proteome</keyword>
<dbReference type="AlphaFoldDB" id="A0AAJ5YN04"/>
<dbReference type="InterPro" id="IPR050613">
    <property type="entry name" value="Sec_Metabolite_Reg"/>
</dbReference>
<dbReference type="Proteomes" id="UP001219567">
    <property type="component" value="Chromosome 1"/>
</dbReference>
<dbReference type="GO" id="GO:0008270">
    <property type="term" value="F:zinc ion binding"/>
    <property type="evidence" value="ECO:0007669"/>
    <property type="project" value="InterPro"/>
</dbReference>
<dbReference type="PANTHER" id="PTHR31001:SF76">
    <property type="entry name" value="ZN(2)-C6 FUNGAL-TYPE DOMAIN-CONTAINING PROTEIN"/>
    <property type="match status" value="1"/>
</dbReference>
<evidence type="ECO:0000256" key="1">
    <source>
        <dbReference type="ARBA" id="ARBA00004123"/>
    </source>
</evidence>
<dbReference type="PANTHER" id="PTHR31001">
    <property type="entry name" value="UNCHARACTERIZED TRANSCRIPTIONAL REGULATORY PROTEIN"/>
    <property type="match status" value="1"/>
</dbReference>
<organism evidence="4 5">
    <name type="scientific">Malassezia yamatoensis</name>
    <dbReference type="NCBI Taxonomy" id="253288"/>
    <lineage>
        <taxon>Eukaryota</taxon>
        <taxon>Fungi</taxon>
        <taxon>Dikarya</taxon>
        <taxon>Basidiomycota</taxon>
        <taxon>Ustilaginomycotina</taxon>
        <taxon>Malasseziomycetes</taxon>
        <taxon>Malasseziales</taxon>
        <taxon>Malasseziaceae</taxon>
        <taxon>Malassezia</taxon>
    </lineage>
</organism>
<gene>
    <name evidence="4" type="ORF">MYAM1_000002</name>
</gene>
<dbReference type="GO" id="GO:0005634">
    <property type="term" value="C:nucleus"/>
    <property type="evidence" value="ECO:0007669"/>
    <property type="project" value="UniProtKB-SubCell"/>
</dbReference>
<keyword evidence="2" id="KW-0539">Nucleus</keyword>
<comment type="subcellular location">
    <subcellularLocation>
        <location evidence="1">Nucleus</location>
    </subcellularLocation>
</comment>
<reference evidence="4 5" key="1">
    <citation type="submission" date="2023-03" db="EMBL/GenBank/DDBJ databases">
        <title>Mating type loci evolution in Malassezia.</title>
        <authorList>
            <person name="Coelho M.A."/>
        </authorList>
    </citation>
    <scope>NUCLEOTIDE SEQUENCE [LARGE SCALE GENOMIC DNA]</scope>
    <source>
        <strain evidence="4 5">CBS 9725</strain>
    </source>
</reference>
<dbReference type="GO" id="GO:0003677">
    <property type="term" value="F:DNA binding"/>
    <property type="evidence" value="ECO:0007669"/>
    <property type="project" value="InterPro"/>
</dbReference>
<evidence type="ECO:0000256" key="2">
    <source>
        <dbReference type="ARBA" id="ARBA00023242"/>
    </source>
</evidence>
<evidence type="ECO:0000313" key="4">
    <source>
        <dbReference type="EMBL" id="WFC97293.1"/>
    </source>
</evidence>
<protein>
    <recommendedName>
        <fullName evidence="3">Xylanolytic transcriptional activator regulatory domain-containing protein</fullName>
    </recommendedName>
</protein>
<feature type="domain" description="Xylanolytic transcriptional activator regulatory" evidence="3">
    <location>
        <begin position="177"/>
        <end position="280"/>
    </location>
</feature>
<dbReference type="InterPro" id="IPR007219">
    <property type="entry name" value="XnlR_reg_dom"/>
</dbReference>
<dbReference type="EMBL" id="CP119943">
    <property type="protein sequence ID" value="WFC97293.1"/>
    <property type="molecule type" value="Genomic_DNA"/>
</dbReference>
<accession>A0AAJ5YN04</accession>
<dbReference type="SMART" id="SM00906">
    <property type="entry name" value="Fungal_trans"/>
    <property type="match status" value="1"/>
</dbReference>
<evidence type="ECO:0000259" key="3">
    <source>
        <dbReference type="SMART" id="SM00906"/>
    </source>
</evidence>
<evidence type="ECO:0000313" key="5">
    <source>
        <dbReference type="Proteomes" id="UP001219567"/>
    </source>
</evidence>
<sequence length="583" mass="66546">MRFGWKVLFVETLRLLPSKEEFFVLFDYYLQHIEPVLNYVNSILMREEIEMLYKNVDSLRVKECSDRSGKSVETEGSVIDSYPSFWTEDKNLGLLSVAYAITYFVYDSMQLGELQNREWMRDCKDSEDKIGLMEQIYAESEYQLRESEYRRNPTLWTIQAILLQQRRHFRMKDFVTATLWHSTAVRLAQSMGLNRLGDTKADLEYLRGMAETPSKPEVFLNGLGRYQVYKHNDAARREVARKVWTALVTHDWLTATQLDLTYCVSEAMHNTSVPAMLSDREVLSLAALPLEIVEAPLRSAGNQYLEFKMQMARNARRLCETCCESIARMGVPLPSYEIVQKIDHNLRAISSQLPEHLVLDYAQLRAKAPESLQDGNTSALIQRLMLHETLEHQLLSLHTIYLKSGLEDMQYQRSVVGCIEAASNLLTIWGPLQLHPIGKSPQLKWHLLVAGGALAYVVGAKIAHGETDSMRGIELESIQNLLEVATDFLEKIRLENNVGPYGLDYSVSTLRQYCRVDKAKSLHGDSHVDSSNHQVDQVTLPDLDAYLQGVQWLNPNEPGNHFFLAAEISDIYSVDGSHSRDTA</sequence>